<evidence type="ECO:0000256" key="1">
    <source>
        <dbReference type="PROSITE-ProRule" id="PRU01211"/>
    </source>
</evidence>
<dbReference type="SMART" id="SM00235">
    <property type="entry name" value="ZnMc"/>
    <property type="match status" value="1"/>
</dbReference>
<dbReference type="PANTHER" id="PTHR10127">
    <property type="entry name" value="DISCOIDIN, CUB, EGF, LAMININ , AND ZINC METALLOPROTEASE DOMAIN CONTAINING"/>
    <property type="match status" value="1"/>
</dbReference>
<evidence type="ECO:0000313" key="5">
    <source>
        <dbReference type="Proteomes" id="UP001642540"/>
    </source>
</evidence>
<proteinExistence type="predicted"/>
<dbReference type="EMBL" id="CAXLJM020000024">
    <property type="protein sequence ID" value="CAL8091376.1"/>
    <property type="molecule type" value="Genomic_DNA"/>
</dbReference>
<keyword evidence="1 2" id="KW-0482">Metalloprotease</keyword>
<dbReference type="EC" id="3.4.24.-" evidence="2"/>
<dbReference type="PANTHER" id="PTHR10127:SF814">
    <property type="entry name" value="MEPRIN A SUBUNIT BETA"/>
    <property type="match status" value="1"/>
</dbReference>
<evidence type="ECO:0000256" key="2">
    <source>
        <dbReference type="RuleBase" id="RU361183"/>
    </source>
</evidence>
<dbReference type="InterPro" id="IPR001506">
    <property type="entry name" value="Peptidase_M12A"/>
</dbReference>
<dbReference type="PROSITE" id="PS51864">
    <property type="entry name" value="ASTACIN"/>
    <property type="match status" value="1"/>
</dbReference>
<dbReference type="SUPFAM" id="SSF55486">
    <property type="entry name" value="Metalloproteases ('zincins'), catalytic domain"/>
    <property type="match status" value="1"/>
</dbReference>
<keyword evidence="1 2" id="KW-0378">Hydrolase</keyword>
<sequence length="264" mass="29230">MNTINFLLITSCLSLNIIKQASALPPPELTLPPPVPERSRLDSRFLESRINPNRTQLDCTTDDDDAQIQSGVIPSRYRWTDFNVFIASSYSSDERTLINNAMYRLSQVLPCVNFGIYPADSTPSGDYVNIVKGGGCSSSVGRIGGEQDLTLASPGCMSIGTIMHEMIHALGFHHEQCRPDRDDFVTIQTQNIEPGKEHNFRKYSSKQVSTFGVGYDQRSIMHYGAKYFSKNGQPTIVAKNGGSVGSTGELRESDKSKLKNMYNC</sequence>
<feature type="domain" description="Peptidase M12A" evidence="3">
    <location>
        <begin position="66"/>
        <end position="264"/>
    </location>
</feature>
<keyword evidence="2" id="KW-0732">Signal</keyword>
<evidence type="ECO:0000313" key="4">
    <source>
        <dbReference type="EMBL" id="CAL8091376.1"/>
    </source>
</evidence>
<gene>
    <name evidence="4" type="ORF">ODALV1_LOCUS7919</name>
</gene>
<keyword evidence="1 2" id="KW-0479">Metal-binding</keyword>
<protein>
    <recommendedName>
        <fullName evidence="2">Metalloendopeptidase</fullName>
        <ecNumber evidence="2">3.4.24.-</ecNumber>
    </recommendedName>
</protein>
<dbReference type="Gene3D" id="3.40.390.10">
    <property type="entry name" value="Collagenase (Catalytic Domain)"/>
    <property type="match status" value="1"/>
</dbReference>
<dbReference type="PRINTS" id="PR00480">
    <property type="entry name" value="ASTACIN"/>
</dbReference>
<dbReference type="InterPro" id="IPR006026">
    <property type="entry name" value="Peptidase_Metallo"/>
</dbReference>
<evidence type="ECO:0000259" key="3">
    <source>
        <dbReference type="PROSITE" id="PS51864"/>
    </source>
</evidence>
<dbReference type="Proteomes" id="UP001642540">
    <property type="component" value="Unassembled WGS sequence"/>
</dbReference>
<feature type="chain" id="PRO_5044961800" description="Metalloendopeptidase" evidence="2">
    <location>
        <begin position="24"/>
        <end position="264"/>
    </location>
</feature>
<dbReference type="CDD" id="cd04280">
    <property type="entry name" value="ZnMc_astacin_like"/>
    <property type="match status" value="1"/>
</dbReference>
<feature type="signal peptide" evidence="2">
    <location>
        <begin position="1"/>
        <end position="23"/>
    </location>
</feature>
<comment type="caution">
    <text evidence="1">Lacks conserved residue(s) required for the propagation of feature annotation.</text>
</comment>
<dbReference type="InterPro" id="IPR034035">
    <property type="entry name" value="Astacin-like_dom"/>
</dbReference>
<dbReference type="InterPro" id="IPR024079">
    <property type="entry name" value="MetalloPept_cat_dom_sf"/>
</dbReference>
<accession>A0ABP1Q7Z3</accession>
<feature type="binding site" evidence="1">
    <location>
        <position position="174"/>
    </location>
    <ligand>
        <name>Zn(2+)</name>
        <dbReference type="ChEBI" id="CHEBI:29105"/>
        <note>catalytic</note>
    </ligand>
</feature>
<feature type="binding site" evidence="1">
    <location>
        <position position="164"/>
    </location>
    <ligand>
        <name>Zn(2+)</name>
        <dbReference type="ChEBI" id="CHEBI:29105"/>
        <note>catalytic</note>
    </ligand>
</feature>
<feature type="active site" evidence="1">
    <location>
        <position position="165"/>
    </location>
</feature>
<feature type="binding site" evidence="1">
    <location>
        <position position="168"/>
    </location>
    <ligand>
        <name>Zn(2+)</name>
        <dbReference type="ChEBI" id="CHEBI:29105"/>
        <note>catalytic</note>
    </ligand>
</feature>
<keyword evidence="1 2" id="KW-0645">Protease</keyword>
<keyword evidence="5" id="KW-1185">Reference proteome</keyword>
<organism evidence="4 5">
    <name type="scientific">Orchesella dallaii</name>
    <dbReference type="NCBI Taxonomy" id="48710"/>
    <lineage>
        <taxon>Eukaryota</taxon>
        <taxon>Metazoa</taxon>
        <taxon>Ecdysozoa</taxon>
        <taxon>Arthropoda</taxon>
        <taxon>Hexapoda</taxon>
        <taxon>Collembola</taxon>
        <taxon>Entomobryomorpha</taxon>
        <taxon>Entomobryoidea</taxon>
        <taxon>Orchesellidae</taxon>
        <taxon>Orchesellinae</taxon>
        <taxon>Orchesella</taxon>
    </lineage>
</organism>
<keyword evidence="1 2" id="KW-0862">Zinc</keyword>
<name>A0ABP1Q7Z3_9HEXA</name>
<comment type="caution">
    <text evidence="4">The sequence shown here is derived from an EMBL/GenBank/DDBJ whole genome shotgun (WGS) entry which is preliminary data.</text>
</comment>
<reference evidence="4 5" key="1">
    <citation type="submission" date="2024-08" db="EMBL/GenBank/DDBJ databases">
        <authorList>
            <person name="Cucini C."/>
            <person name="Frati F."/>
        </authorList>
    </citation>
    <scope>NUCLEOTIDE SEQUENCE [LARGE SCALE GENOMIC DNA]</scope>
</reference>
<comment type="cofactor">
    <cofactor evidence="1 2">
        <name>Zn(2+)</name>
        <dbReference type="ChEBI" id="CHEBI:29105"/>
    </cofactor>
    <text evidence="1 2">Binds 1 zinc ion per subunit.</text>
</comment>
<dbReference type="Pfam" id="PF01400">
    <property type="entry name" value="Astacin"/>
    <property type="match status" value="1"/>
</dbReference>